<protein>
    <recommendedName>
        <fullName evidence="3">CDP-glycerol:poly(Glycerophosphate) glycerophosphotransferase</fullName>
    </recommendedName>
</protein>
<accession>A0A327SWZ2</accession>
<reference evidence="1 2" key="1">
    <citation type="submission" date="2018-06" db="EMBL/GenBank/DDBJ databases">
        <title>Genomic Encyclopedia of Archaeal and Bacterial Type Strains, Phase II (KMG-II): from individual species to whole genera.</title>
        <authorList>
            <person name="Goeker M."/>
        </authorList>
    </citation>
    <scope>NUCLEOTIDE SEQUENCE [LARGE SCALE GENOMIC DNA]</scope>
    <source>
        <strain evidence="1 2">DSM 14825</strain>
    </source>
</reference>
<evidence type="ECO:0000313" key="1">
    <source>
        <dbReference type="EMBL" id="RAJ33468.1"/>
    </source>
</evidence>
<proteinExistence type="predicted"/>
<dbReference type="InterPro" id="IPR043148">
    <property type="entry name" value="TagF_C"/>
</dbReference>
<dbReference type="Proteomes" id="UP000249754">
    <property type="component" value="Unassembled WGS sequence"/>
</dbReference>
<gene>
    <name evidence="1" type="ORF">LY11_01517</name>
</gene>
<sequence length="323" mass="36464">MLKPEPKGKILFVFSDPGGAKPCLSLMAGHDEANVLAVSDREHHFYKNFKNQVIIVNGQLNLIVDEFNPDLIFTGTSYTSNIEQRFVSIAKQKGITCWSFVDHWTSISERFRNSEGSLNLPDKVLVLDERARDIAINEGISIDKLLIIGNPYHSWLANWNSSLSRKDYFEKIGVHNESKKIILFAPDPLSNVDGKMIYGFDEYSASEKIVKLVEEAPKDLVKDWLILVKMHPNQKTASLMKIFSGNENFKLLPTDLDVNESIYFSIAVIGFFSSLLREADIMGKPIIRFLEACLTNDPFEGLNIGSIANEDNLIYKISNILSK</sequence>
<comment type="caution">
    <text evidence="1">The sequence shown here is derived from an EMBL/GenBank/DDBJ whole genome shotgun (WGS) entry which is preliminary data.</text>
</comment>
<dbReference type="AlphaFoldDB" id="A0A327SWZ2"/>
<dbReference type="SUPFAM" id="SSF53756">
    <property type="entry name" value="UDP-Glycosyltransferase/glycogen phosphorylase"/>
    <property type="match status" value="1"/>
</dbReference>
<organism evidence="1 2">
    <name type="scientific">Pedobacter cryoconitis</name>
    <dbReference type="NCBI Taxonomy" id="188932"/>
    <lineage>
        <taxon>Bacteria</taxon>
        <taxon>Pseudomonadati</taxon>
        <taxon>Bacteroidota</taxon>
        <taxon>Sphingobacteriia</taxon>
        <taxon>Sphingobacteriales</taxon>
        <taxon>Sphingobacteriaceae</taxon>
        <taxon>Pedobacter</taxon>
    </lineage>
</organism>
<evidence type="ECO:0008006" key="3">
    <source>
        <dbReference type="Google" id="ProtNLM"/>
    </source>
</evidence>
<dbReference type="EMBL" id="QLLR01000004">
    <property type="protein sequence ID" value="RAJ33468.1"/>
    <property type="molecule type" value="Genomic_DNA"/>
</dbReference>
<name>A0A327SWZ2_9SPHI</name>
<evidence type="ECO:0000313" key="2">
    <source>
        <dbReference type="Proteomes" id="UP000249754"/>
    </source>
</evidence>
<dbReference type="Gene3D" id="3.40.50.12580">
    <property type="match status" value="1"/>
</dbReference>